<protein>
    <recommendedName>
        <fullName evidence="3">F-box domain-containing protein</fullName>
    </recommendedName>
</protein>
<dbReference type="InterPro" id="IPR036047">
    <property type="entry name" value="F-box-like_dom_sf"/>
</dbReference>
<accession>A0A9P6MG55</accession>
<dbReference type="SUPFAM" id="SSF52047">
    <property type="entry name" value="RNI-like"/>
    <property type="match status" value="1"/>
</dbReference>
<sequence>MPSTNPLELPEILQNVANYVVKRSLPTCALVSNTWYQEFNPFIWKSIRLTKRKPTPPEAIQIHGHLVKILFISCTFSQEHLVLRFPRLVSLTMKDLVQDGPVTPQWISQHPTISQLSLSFFERDPPETLWDKLLELPHLKCLTLITINIRKKYLQKFWQLCTQLESLTLESPSIPIPVTLVPMDFPSIKEIRLDITGEKQLPMFLELLQKCPGLTAFTWNSWSNDLDDAFRSSFVSLVVTKGRILWPHLERLVLKTWGTTHEEACQIIGGMKRIVSLCIGSSQGLFGPNTVDQLRPHFLTLTELDLAYNNNATSAMAQEILSSCLSLVAFR</sequence>
<keyword evidence="2" id="KW-1185">Reference proteome</keyword>
<gene>
    <name evidence="1" type="ORF">BGZ65_006152</name>
</gene>
<evidence type="ECO:0008006" key="3">
    <source>
        <dbReference type="Google" id="ProtNLM"/>
    </source>
</evidence>
<evidence type="ECO:0000313" key="2">
    <source>
        <dbReference type="Proteomes" id="UP000749646"/>
    </source>
</evidence>
<name>A0A9P6MG55_9FUNG</name>
<dbReference type="Gene3D" id="3.80.10.10">
    <property type="entry name" value="Ribonuclease Inhibitor"/>
    <property type="match status" value="1"/>
</dbReference>
<dbReference type="InterPro" id="IPR032675">
    <property type="entry name" value="LRR_dom_sf"/>
</dbReference>
<dbReference type="Proteomes" id="UP000749646">
    <property type="component" value="Unassembled WGS sequence"/>
</dbReference>
<reference evidence="1" key="1">
    <citation type="journal article" date="2020" name="Fungal Divers.">
        <title>Resolving the Mortierellaceae phylogeny through synthesis of multi-gene phylogenetics and phylogenomics.</title>
        <authorList>
            <person name="Vandepol N."/>
            <person name="Liber J."/>
            <person name="Desiro A."/>
            <person name="Na H."/>
            <person name="Kennedy M."/>
            <person name="Barry K."/>
            <person name="Grigoriev I.V."/>
            <person name="Miller A.N."/>
            <person name="O'Donnell K."/>
            <person name="Stajich J.E."/>
            <person name="Bonito G."/>
        </authorList>
    </citation>
    <scope>NUCLEOTIDE SEQUENCE</scope>
    <source>
        <strain evidence="1">MES-2147</strain>
    </source>
</reference>
<organism evidence="1 2">
    <name type="scientific">Modicella reniformis</name>
    <dbReference type="NCBI Taxonomy" id="1440133"/>
    <lineage>
        <taxon>Eukaryota</taxon>
        <taxon>Fungi</taxon>
        <taxon>Fungi incertae sedis</taxon>
        <taxon>Mucoromycota</taxon>
        <taxon>Mortierellomycotina</taxon>
        <taxon>Mortierellomycetes</taxon>
        <taxon>Mortierellales</taxon>
        <taxon>Mortierellaceae</taxon>
        <taxon>Modicella</taxon>
    </lineage>
</organism>
<dbReference type="SUPFAM" id="SSF81383">
    <property type="entry name" value="F-box domain"/>
    <property type="match status" value="1"/>
</dbReference>
<feature type="non-terminal residue" evidence="1">
    <location>
        <position position="331"/>
    </location>
</feature>
<dbReference type="EMBL" id="JAAAHW010000872">
    <property type="protein sequence ID" value="KAF9998346.1"/>
    <property type="molecule type" value="Genomic_DNA"/>
</dbReference>
<comment type="caution">
    <text evidence="1">The sequence shown here is derived from an EMBL/GenBank/DDBJ whole genome shotgun (WGS) entry which is preliminary data.</text>
</comment>
<dbReference type="OrthoDB" id="2432222at2759"/>
<evidence type="ECO:0000313" key="1">
    <source>
        <dbReference type="EMBL" id="KAF9998346.1"/>
    </source>
</evidence>
<proteinExistence type="predicted"/>
<dbReference type="AlphaFoldDB" id="A0A9P6MG55"/>